<dbReference type="InterPro" id="IPR011547">
    <property type="entry name" value="SLC26A/SulP_dom"/>
</dbReference>
<proteinExistence type="predicted"/>
<evidence type="ECO:0000256" key="6">
    <source>
        <dbReference type="SAM" id="Phobius"/>
    </source>
</evidence>
<dbReference type="Gene3D" id="2.60.120.10">
    <property type="entry name" value="Jelly Rolls"/>
    <property type="match status" value="1"/>
</dbReference>
<dbReference type="OMA" id="IEITPFY"/>
<reference evidence="9 10" key="1">
    <citation type="journal article" date="2004" name="Nature">
        <title>Genome evolution in yeasts.</title>
        <authorList>
            <consortium name="Genolevures"/>
            <person name="Dujon B."/>
            <person name="Sherman D."/>
            <person name="Fischer G."/>
            <person name="Durrens P."/>
            <person name="Casaregola S."/>
            <person name="Lafontaine I."/>
            <person name="de Montigny J."/>
            <person name="Marck C."/>
            <person name="Neuveglise C."/>
            <person name="Talla E."/>
            <person name="Goffard N."/>
            <person name="Frangeul L."/>
            <person name="Aigle M."/>
            <person name="Anthouard V."/>
            <person name="Babour A."/>
            <person name="Barbe V."/>
            <person name="Barnay S."/>
            <person name="Blanchin S."/>
            <person name="Beckerich J.M."/>
            <person name="Beyne E."/>
            <person name="Bleykasten C."/>
            <person name="Boisrame A."/>
            <person name="Boyer J."/>
            <person name="Cattolico L."/>
            <person name="Confanioleri F."/>
            <person name="de Daruvar A."/>
            <person name="Despons L."/>
            <person name="Fabre E."/>
            <person name="Fairhead C."/>
            <person name="Ferry-Dumazet H."/>
            <person name="Groppi A."/>
            <person name="Hantraye F."/>
            <person name="Hennequin C."/>
            <person name="Jauniaux N."/>
            <person name="Joyet P."/>
            <person name="Kachouri R."/>
            <person name="Kerrest A."/>
            <person name="Koszul R."/>
            <person name="Lemaire M."/>
            <person name="Lesur I."/>
            <person name="Ma L."/>
            <person name="Muller H."/>
            <person name="Nicaud J.M."/>
            <person name="Nikolski M."/>
            <person name="Oztas S."/>
            <person name="Ozier-Kalogeropoulos O."/>
            <person name="Pellenz S."/>
            <person name="Potier S."/>
            <person name="Richard G.F."/>
            <person name="Straub M.L."/>
            <person name="Suleau A."/>
            <person name="Swennene D."/>
            <person name="Tekaia F."/>
            <person name="Wesolowski-Louvel M."/>
            <person name="Westhof E."/>
            <person name="Wirth B."/>
            <person name="Zeniou-Meyer M."/>
            <person name="Zivanovic I."/>
            <person name="Bolotin-Fukuhara M."/>
            <person name="Thierry A."/>
            <person name="Bouchier C."/>
            <person name="Caudron B."/>
            <person name="Scarpelli C."/>
            <person name="Gaillardin C."/>
            <person name="Weissenbach J."/>
            <person name="Wincker P."/>
            <person name="Souciet J.L."/>
        </authorList>
    </citation>
    <scope>NUCLEOTIDE SEQUENCE [LARGE SCALE GENOMIC DNA]</scope>
    <source>
        <strain evidence="10">ATCC 8585 / CBS 2359 / DSM 70799 / NBRC 1267 / NRRL Y-1140 / WM37</strain>
    </source>
</reference>
<dbReference type="GO" id="GO:0016020">
    <property type="term" value="C:membrane"/>
    <property type="evidence" value="ECO:0007669"/>
    <property type="project" value="UniProtKB-SubCell"/>
</dbReference>
<dbReference type="InterPro" id="IPR014710">
    <property type="entry name" value="RmlC-like_jellyroll"/>
</dbReference>
<feature type="region of interest" description="Disordered" evidence="5">
    <location>
        <begin position="50"/>
        <end position="78"/>
    </location>
</feature>
<dbReference type="FunCoup" id="Q6CPI0">
    <property type="interactions" value="4"/>
</dbReference>
<evidence type="ECO:0000259" key="8">
    <source>
        <dbReference type="Pfam" id="PF01740"/>
    </source>
</evidence>
<dbReference type="SUPFAM" id="SSF51206">
    <property type="entry name" value="cAMP-binding domain-like"/>
    <property type="match status" value="1"/>
</dbReference>
<evidence type="ECO:0000256" key="4">
    <source>
        <dbReference type="ARBA" id="ARBA00023136"/>
    </source>
</evidence>
<dbReference type="Pfam" id="PF01740">
    <property type="entry name" value="STAS"/>
    <property type="match status" value="1"/>
</dbReference>
<dbReference type="InterPro" id="IPR002645">
    <property type="entry name" value="STAS_dom"/>
</dbReference>
<feature type="transmembrane region" description="Helical" evidence="6">
    <location>
        <begin position="467"/>
        <end position="486"/>
    </location>
</feature>
<dbReference type="Proteomes" id="UP000000598">
    <property type="component" value="Chromosome E"/>
</dbReference>
<dbReference type="STRING" id="284590.Q6CPI0"/>
<dbReference type="PANTHER" id="PTHR43310:SF4">
    <property type="entry name" value="AFR304WP"/>
    <property type="match status" value="1"/>
</dbReference>
<evidence type="ECO:0000256" key="3">
    <source>
        <dbReference type="ARBA" id="ARBA00022989"/>
    </source>
</evidence>
<dbReference type="eggNOG" id="KOG0236">
    <property type="taxonomic scope" value="Eukaryota"/>
</dbReference>
<evidence type="ECO:0000256" key="1">
    <source>
        <dbReference type="ARBA" id="ARBA00004141"/>
    </source>
</evidence>
<evidence type="ECO:0000256" key="5">
    <source>
        <dbReference type="SAM" id="MobiDB-lite"/>
    </source>
</evidence>
<dbReference type="SUPFAM" id="SSF52091">
    <property type="entry name" value="SpoIIaa-like"/>
    <property type="match status" value="1"/>
</dbReference>
<dbReference type="EMBL" id="CR382125">
    <property type="protein sequence ID" value="CAG99246.1"/>
    <property type="molecule type" value="Genomic_DNA"/>
</dbReference>
<dbReference type="InterPro" id="IPR052706">
    <property type="entry name" value="Membrane-Transporter-like"/>
</dbReference>
<name>Q6CPI0_KLULA</name>
<dbReference type="Pfam" id="PF00916">
    <property type="entry name" value="Sulfate_transp"/>
    <property type="match status" value="1"/>
</dbReference>
<feature type="compositionally biased region" description="Low complexity" evidence="5">
    <location>
        <begin position="51"/>
        <end position="64"/>
    </location>
</feature>
<evidence type="ECO:0000313" key="10">
    <source>
        <dbReference type="Proteomes" id="UP000000598"/>
    </source>
</evidence>
<dbReference type="InParanoid" id="Q6CPI0"/>
<keyword evidence="2 6" id="KW-0812">Transmembrane</keyword>
<accession>Q6CPI0</accession>
<dbReference type="HOGENOM" id="CLU_003182_0_2_1"/>
<feature type="domain" description="STAS" evidence="8">
    <location>
        <begin position="725"/>
        <end position="832"/>
    </location>
</feature>
<dbReference type="KEGG" id="kla:KLLA0_E04731g"/>
<protein>
    <submittedName>
        <fullName evidence="9">KLLA0E04731p</fullName>
    </submittedName>
</protein>
<feature type="compositionally biased region" description="Low complexity" evidence="5">
    <location>
        <begin position="1"/>
        <end position="18"/>
    </location>
</feature>
<dbReference type="Gene3D" id="3.30.750.24">
    <property type="entry name" value="STAS domain"/>
    <property type="match status" value="1"/>
</dbReference>
<comment type="subcellular location">
    <subcellularLocation>
        <location evidence="1">Membrane</location>
        <topology evidence="1">Multi-pass membrane protein</topology>
    </subcellularLocation>
</comment>
<feature type="region of interest" description="Disordered" evidence="5">
    <location>
        <begin position="1"/>
        <end position="23"/>
    </location>
</feature>
<feature type="transmembrane region" description="Helical" evidence="6">
    <location>
        <begin position="438"/>
        <end position="455"/>
    </location>
</feature>
<keyword evidence="10" id="KW-1185">Reference proteome</keyword>
<dbReference type="CDD" id="cd07042">
    <property type="entry name" value="STAS_SulP_like_sulfate_transporter"/>
    <property type="match status" value="1"/>
</dbReference>
<evidence type="ECO:0000256" key="2">
    <source>
        <dbReference type="ARBA" id="ARBA00022692"/>
    </source>
</evidence>
<feature type="transmembrane region" description="Helical" evidence="6">
    <location>
        <begin position="531"/>
        <end position="552"/>
    </location>
</feature>
<dbReference type="InterPro" id="IPR018490">
    <property type="entry name" value="cNMP-bd_dom_sf"/>
</dbReference>
<feature type="transmembrane region" description="Helical" evidence="6">
    <location>
        <begin position="357"/>
        <end position="380"/>
    </location>
</feature>
<feature type="transmembrane region" description="Helical" evidence="6">
    <location>
        <begin position="658"/>
        <end position="688"/>
    </location>
</feature>
<dbReference type="PaxDb" id="284590-Q6CPI0"/>
<feature type="transmembrane region" description="Helical" evidence="6">
    <location>
        <begin position="268"/>
        <end position="290"/>
    </location>
</feature>
<gene>
    <name evidence="9" type="ORF">KLLA0_E04731g</name>
</gene>
<evidence type="ECO:0000313" key="9">
    <source>
        <dbReference type="EMBL" id="CAG99246.1"/>
    </source>
</evidence>
<feature type="transmembrane region" description="Helical" evidence="6">
    <location>
        <begin position="392"/>
        <end position="413"/>
    </location>
</feature>
<organism evidence="9 10">
    <name type="scientific">Kluyveromyces lactis (strain ATCC 8585 / CBS 2359 / DSM 70799 / NBRC 1267 / NRRL Y-1140 / WM37)</name>
    <name type="common">Yeast</name>
    <name type="synonym">Candida sphaerica</name>
    <dbReference type="NCBI Taxonomy" id="284590"/>
    <lineage>
        <taxon>Eukaryota</taxon>
        <taxon>Fungi</taxon>
        <taxon>Dikarya</taxon>
        <taxon>Ascomycota</taxon>
        <taxon>Saccharomycotina</taxon>
        <taxon>Saccharomycetes</taxon>
        <taxon>Saccharomycetales</taxon>
        <taxon>Saccharomycetaceae</taxon>
        <taxon>Kluyveromyces</taxon>
    </lineage>
</organism>
<feature type="transmembrane region" description="Helical" evidence="6">
    <location>
        <begin position="604"/>
        <end position="637"/>
    </location>
</feature>
<feature type="domain" description="SLC26A/SulP transporter" evidence="7">
    <location>
        <begin position="272"/>
        <end position="662"/>
    </location>
</feature>
<dbReference type="AlphaFoldDB" id="Q6CPI0"/>
<dbReference type="PANTHER" id="PTHR43310">
    <property type="entry name" value="SULFATE TRANSPORTER YBAR-RELATED"/>
    <property type="match status" value="1"/>
</dbReference>
<evidence type="ECO:0000259" key="7">
    <source>
        <dbReference type="Pfam" id="PF00916"/>
    </source>
</evidence>
<dbReference type="InterPro" id="IPR036513">
    <property type="entry name" value="STAS_dom_sf"/>
</dbReference>
<sequence length="1060" mass="119996">MSTAQNSSVSMSQSQSTAKNRKYSFQMPTTSTYLGRSYVGSFISPPMEYRSNSNTTSNNNNNSNVGDPFKSPFSSEGSKLIHESGNLHKQTAFLSNTFDNDAGNDEGAGFPLDGNDDEFNLEQNDIDMIVEEDQMLQNSQRRRGRMSVDAAADIEADAHLMDLEDMALKRADDVGIFSTSFPGKDDSSFLDVSDSTENLALLPTNSHNSMYVEYGTFDEENQPATQYISLLPDGASSGGFTSQGFRSSMSHYDKARDLMLRIFQYTPAVGLGLLLNILDALSYGMIIFPITEPLFSHLGPTGLSMFYVSTVICQLCFSLGLSSFPSAIGSEMIEITPFFHTMALSIMNSIPEGNDNKVISTTIVCYALSSIITGLTFFLLGKMRLGKIVGFFPRHILIGCIGGVGYFLIITGLEVCTRVPEFKYSWQFLSSLFTDFDILLKWLTPVILTLILISVQSRIHNSLVLPSFYIITLLLFHFVVALVPSLSLDKLRDFGWIFAKVNAKENWYDFYKLYDFKNVQWSLIPKQVPTMLALTFFGILHVPINVPALAMSLNVDKYDVDKELIAHGYSNLISGFLGSIQNYLVYTNSVLFIRAGADSPIAGIMLTIGTFIVMVIGPVIISFIPICIVGSLIFLLGYELIQEAVIDTWGKLQPFEYLTIWIIVITMGVVDFVIGIIVGILLACFSFLVNSTQLQTINGEYDGKVAKSTVYRDYIQSKFLRNIGEQIYVLKLQNILFFGTIISIEEKVNSLLEICESDSSKKRIKYLILDFKNIRAKSIDYSAAEGFNRIKRFLEKERIHLIISSIDKEDQIYLAFDKVRLFENVELFSDLNGALEWCENEFLMRYKRIRTKTRARKLAQLKKSQNRMSKLPVNTPRNHQFVSEVRNIYTEEMEIQKLSNELKERQQFLPIFLMSIRKFRNAIQSPNELKRTNELDLWKRLISYFQQKKFPPNTEIRHRNNMFIVVESGVLNLTHHLIQGEFYETMSPKTAYGVISNVNSDPLAVSITTDTECVLRYIDAESLADLKLTDPELFTELLILVMAIHRDRFRELLGYSLISM</sequence>
<feature type="transmembrane region" description="Helical" evidence="6">
    <location>
        <begin position="564"/>
        <end position="584"/>
    </location>
</feature>
<keyword evidence="4 6" id="KW-0472">Membrane</keyword>
<keyword evidence="3 6" id="KW-1133">Transmembrane helix</keyword>